<dbReference type="GO" id="GO:0005794">
    <property type="term" value="C:Golgi apparatus"/>
    <property type="evidence" value="ECO:0007669"/>
    <property type="project" value="UniProtKB-SubCell"/>
</dbReference>
<reference evidence="9 10" key="1">
    <citation type="submission" date="2024-02" db="EMBL/GenBank/DDBJ databases">
        <title>High-quality chromosome-scale genome assembly of Pensacola bahiagrass (Paspalum notatum Flugge var. saurae).</title>
        <authorList>
            <person name="Vega J.M."/>
            <person name="Podio M."/>
            <person name="Orjuela J."/>
            <person name="Siena L.A."/>
            <person name="Pessino S.C."/>
            <person name="Combes M.C."/>
            <person name="Mariac C."/>
            <person name="Albertini E."/>
            <person name="Pupilli F."/>
            <person name="Ortiz J.P.A."/>
            <person name="Leblanc O."/>
        </authorList>
    </citation>
    <scope>NUCLEOTIDE SEQUENCE [LARGE SCALE GENOMIC DNA]</scope>
    <source>
        <strain evidence="9">R1</strain>
        <tissue evidence="9">Leaf</tissue>
    </source>
</reference>
<evidence type="ECO:0000256" key="7">
    <source>
        <dbReference type="ARBA" id="ARBA00023316"/>
    </source>
</evidence>
<dbReference type="GO" id="GO:0042546">
    <property type="term" value="P:cell wall biogenesis"/>
    <property type="evidence" value="ECO:0007669"/>
    <property type="project" value="InterPro"/>
</dbReference>
<evidence type="ECO:0000313" key="10">
    <source>
        <dbReference type="Proteomes" id="UP001341281"/>
    </source>
</evidence>
<comment type="similarity">
    <text evidence="2">Belongs to the glycosyltransferase 37 family.</text>
</comment>
<dbReference type="Pfam" id="PF03254">
    <property type="entry name" value="XG_FTase"/>
    <property type="match status" value="2"/>
</dbReference>
<dbReference type="Proteomes" id="UP001341281">
    <property type="component" value="Chromosome 06"/>
</dbReference>
<dbReference type="GO" id="GO:0016020">
    <property type="term" value="C:membrane"/>
    <property type="evidence" value="ECO:0007669"/>
    <property type="project" value="InterPro"/>
</dbReference>
<keyword evidence="8" id="KW-0472">Membrane</keyword>
<keyword evidence="8" id="KW-1133">Transmembrane helix</keyword>
<evidence type="ECO:0000256" key="8">
    <source>
        <dbReference type="SAM" id="Phobius"/>
    </source>
</evidence>
<organism evidence="9 10">
    <name type="scientific">Paspalum notatum var. saurae</name>
    <dbReference type="NCBI Taxonomy" id="547442"/>
    <lineage>
        <taxon>Eukaryota</taxon>
        <taxon>Viridiplantae</taxon>
        <taxon>Streptophyta</taxon>
        <taxon>Embryophyta</taxon>
        <taxon>Tracheophyta</taxon>
        <taxon>Spermatophyta</taxon>
        <taxon>Magnoliopsida</taxon>
        <taxon>Liliopsida</taxon>
        <taxon>Poales</taxon>
        <taxon>Poaceae</taxon>
        <taxon>PACMAD clade</taxon>
        <taxon>Panicoideae</taxon>
        <taxon>Andropogonodae</taxon>
        <taxon>Paspaleae</taxon>
        <taxon>Paspalinae</taxon>
        <taxon>Paspalum</taxon>
    </lineage>
</organism>
<dbReference type="PANTHER" id="PTHR31889">
    <property type="entry name" value="FUCOSYLTRANSFERASE 2-RELATED"/>
    <property type="match status" value="1"/>
</dbReference>
<dbReference type="PANTHER" id="PTHR31889:SF87">
    <property type="entry name" value="FUCOSYLTRANSFERASE"/>
    <property type="match status" value="1"/>
</dbReference>
<dbReference type="Gene3D" id="3.40.50.11340">
    <property type="match status" value="2"/>
</dbReference>
<comment type="subcellular location">
    <subcellularLocation>
        <location evidence="1">Golgi apparatus</location>
    </subcellularLocation>
</comment>
<protein>
    <recommendedName>
        <fullName evidence="11">Fucosyltransferase</fullName>
    </recommendedName>
</protein>
<keyword evidence="6" id="KW-0325">Glycoprotein</keyword>
<evidence type="ECO:0000256" key="3">
    <source>
        <dbReference type="ARBA" id="ARBA00022676"/>
    </source>
</evidence>
<name>A0AAQ3U191_PASNO</name>
<dbReference type="EMBL" id="CP144750">
    <property type="protein sequence ID" value="WVZ81997.1"/>
    <property type="molecule type" value="Genomic_DNA"/>
</dbReference>
<keyword evidence="5" id="KW-0333">Golgi apparatus</keyword>
<dbReference type="FunFam" id="3.40.50.11340:FF:000005">
    <property type="entry name" value="Galactoside 2-alpha-L-fucosyltransferase"/>
    <property type="match status" value="2"/>
</dbReference>
<evidence type="ECO:0008006" key="11">
    <source>
        <dbReference type="Google" id="ProtNLM"/>
    </source>
</evidence>
<feature type="transmembrane region" description="Helical" evidence="8">
    <location>
        <begin position="20"/>
        <end position="37"/>
    </location>
</feature>
<keyword evidence="10" id="KW-1185">Reference proteome</keyword>
<sequence>MEAKNTEKLKLKKAKRGSWAVSAVVTAFVMSVLILGGRNLAGTAPWTTAVASFRKASGERSYDKLLGGLLADGFDEGSCRSRYQSAMYRRRPGRQPSAYLVSKLRQHEALQRRCGPGTAAYGHALEQLRSGRSSGDVGSPQCKYLVSISYQGLGNRILAAASAFVYALLTDRVLLVDPSNEMGELFCEPFPDTTWLLPPGFPLASYTNFNISTAESYGNMLRSKAIRTDVGDLPVFSYVHLDHDATEQDRFFFCDDDQRVLRNVPWLVMRTDSYIVPGLFLDTGFQEELGRLFPELDAVFHHIGRYLFHPNNHVWGLVTRYYDAYLATAQRRVGIQVRVFGSQPNSPELLEQITKCTQKERLLPELLTAAEPAVPEPRRNTKAVLVTSLKSWYYEKLKGMYWEHAAATGETVSVQQPSHEEFQRFGAKSHDAKAWAEIYLLSLMDELVTTAWSTFGYVAQGLGGLRPWVMYRRDNDTHVLDPPCGRDVSMDPCFHSPPSYDCRLKQSADTAKIVPHVKRCIDMGWGVHGHVPSARRVRHMSVVVRPVQHPRPEAAEPLRDVPERRPCRGHQLVRQAEQVYLGPRLGVVRLGAEALELLVARLVHAHRLAGGRRVLPVHAFELLYQDLSEVTRTALVLRLGPGTPCSAAASSSGSSLSFCAHFELRRVRLGAEDAHLDAHPPLRRGEVGVVVARDEAPDVVVGVEQVPADVVEHGVQLREQPAELLLEPRDQEQPRHDPRHVSEHPLVLVAEEELVLLRGVVVQVHVREHRQPRRRHVADVGPDGFAPQHVPVALGGADAEVGVARQWEARRQQPRRVRERLAEELAHLVAGVDEEHAQCLDAAEKAARRAEPGEGTVERDTATPWLARKKVTALAICLVALPVLMTTVSRRDAPWTPASFWPLAAFTRQDKLLGGLLVPGLDERSCLSRYQSAFYRKNLTRSPSAHLIRRLRQHEALQRRCGPGTGAYRAAAARLMSRRRNSTDDADGAPGACKYLVLVPYRGLGNRILAVASAFLYAVLTDRVLLLDDRNTSMGDIFCEPFPGTSWLLPRRFPVGSFQNLTGEVRESYRHLVARNGSAAAAASVSTLPYVFVDLDHSCTYHDKLFFCDEERRFLRRAPWLVMRTDGYFVPALFLNPAYQDELDRMFPRKDSVFYLLAHYLFHPANKVWGLITRFHESYLRSSDESLGIQVRVFDGDTPFQHILDQILACTSQEHLLPDVVTQEPPRPSAAGGARSMAVLMTGLSSWYYENIRWKYWQSATATGEVVSVYQPSHDEHQLSGYTTHDMKAVAEMYLLGMTDKIVTSGWSTFGYVGQGLGGLTPWIMFRPENHTTPYPPCRRAESMEPCMHGPPFYDCRAKHGADTGKLVPHVRHCEDMSWGLKLQQQPWPEPGERVRGVPERGEPRGHHLVGVAEQEDLGQGALVVRPRLRVLVLVVAGLVHRHHLARRRRVRVVHAVQPVVVLGLQGNHQHGLHLRRPGTRRRRLAGVRHSRQELVLPRAPGDLLVHGLERDREERRDAYLYAETLVGAGEVPVVEPLHDAPRPVTRVEEVPAEVVEHGPLRREHPVQLGTVHGHEEQRHGEVAVGPEHHPVEPVEHAVVLLAERVLLEPELCLLQVEVDVRRQRARVAAAVVVADDVVLEHVRVALVGANPEAGRVGEVRREDPGGPRERLAEEALHLGGLVGEEDAAGEQRVEEGGDGAEHPVAEALDGEPHHVPALGAVGVAAGHELRHGGAVVCGARAAPPVVRLVLPQLLDEGDTGNGDGFQRLDAS</sequence>
<evidence type="ECO:0000256" key="2">
    <source>
        <dbReference type="ARBA" id="ARBA00010481"/>
    </source>
</evidence>
<evidence type="ECO:0000256" key="1">
    <source>
        <dbReference type="ARBA" id="ARBA00004555"/>
    </source>
</evidence>
<accession>A0AAQ3U191</accession>
<dbReference type="GO" id="GO:0071555">
    <property type="term" value="P:cell wall organization"/>
    <property type="evidence" value="ECO:0007669"/>
    <property type="project" value="UniProtKB-KW"/>
</dbReference>
<dbReference type="GO" id="GO:0009969">
    <property type="term" value="P:xyloglucan biosynthetic process"/>
    <property type="evidence" value="ECO:0007669"/>
    <property type="project" value="TreeGrafter"/>
</dbReference>
<evidence type="ECO:0000256" key="5">
    <source>
        <dbReference type="ARBA" id="ARBA00023034"/>
    </source>
</evidence>
<evidence type="ECO:0000256" key="6">
    <source>
        <dbReference type="ARBA" id="ARBA00023180"/>
    </source>
</evidence>
<gene>
    <name evidence="9" type="ORF">U9M48_029314</name>
</gene>
<evidence type="ECO:0000313" key="9">
    <source>
        <dbReference type="EMBL" id="WVZ81997.1"/>
    </source>
</evidence>
<evidence type="ECO:0000256" key="4">
    <source>
        <dbReference type="ARBA" id="ARBA00022679"/>
    </source>
</evidence>
<proteinExistence type="inferred from homology"/>
<dbReference type="InterPro" id="IPR004938">
    <property type="entry name" value="XG_FTase"/>
</dbReference>
<keyword evidence="8" id="KW-0812">Transmembrane</keyword>
<keyword evidence="4" id="KW-0808">Transferase</keyword>
<keyword evidence="7" id="KW-0961">Cell wall biogenesis/degradation</keyword>
<dbReference type="GO" id="GO:0008107">
    <property type="term" value="F:galactoside 2-alpha-L-fucosyltransferase activity"/>
    <property type="evidence" value="ECO:0007669"/>
    <property type="project" value="InterPro"/>
</dbReference>
<keyword evidence="3" id="KW-0328">Glycosyltransferase</keyword>